<comment type="caution">
    <text evidence="2">The sequence shown here is derived from an EMBL/GenBank/DDBJ whole genome shotgun (WGS) entry which is preliminary data.</text>
</comment>
<keyword evidence="1" id="KW-0812">Transmembrane</keyword>
<proteinExistence type="predicted"/>
<accession>A0ABD0JMQ1</accession>
<organism evidence="2 3">
    <name type="scientific">Batillaria attramentaria</name>
    <dbReference type="NCBI Taxonomy" id="370345"/>
    <lineage>
        <taxon>Eukaryota</taxon>
        <taxon>Metazoa</taxon>
        <taxon>Spiralia</taxon>
        <taxon>Lophotrochozoa</taxon>
        <taxon>Mollusca</taxon>
        <taxon>Gastropoda</taxon>
        <taxon>Caenogastropoda</taxon>
        <taxon>Sorbeoconcha</taxon>
        <taxon>Cerithioidea</taxon>
        <taxon>Batillariidae</taxon>
        <taxon>Batillaria</taxon>
    </lineage>
</organism>
<keyword evidence="3" id="KW-1185">Reference proteome</keyword>
<protein>
    <submittedName>
        <fullName evidence="2">Uncharacterized protein</fullName>
    </submittedName>
</protein>
<dbReference type="Proteomes" id="UP001519460">
    <property type="component" value="Unassembled WGS sequence"/>
</dbReference>
<evidence type="ECO:0000313" key="2">
    <source>
        <dbReference type="EMBL" id="KAK7476172.1"/>
    </source>
</evidence>
<keyword evidence="1" id="KW-1133">Transmembrane helix</keyword>
<evidence type="ECO:0000256" key="1">
    <source>
        <dbReference type="SAM" id="Phobius"/>
    </source>
</evidence>
<evidence type="ECO:0000313" key="3">
    <source>
        <dbReference type="Proteomes" id="UP001519460"/>
    </source>
</evidence>
<reference evidence="2 3" key="1">
    <citation type="journal article" date="2023" name="Sci. Data">
        <title>Genome assembly of the Korean intertidal mud-creeper Batillaria attramentaria.</title>
        <authorList>
            <person name="Patra A.K."/>
            <person name="Ho P.T."/>
            <person name="Jun S."/>
            <person name="Lee S.J."/>
            <person name="Kim Y."/>
            <person name="Won Y.J."/>
        </authorList>
    </citation>
    <scope>NUCLEOTIDE SEQUENCE [LARGE SCALE GENOMIC DNA]</scope>
    <source>
        <strain evidence="2">Wonlab-2016</strain>
    </source>
</reference>
<feature type="transmembrane region" description="Helical" evidence="1">
    <location>
        <begin position="30"/>
        <end position="52"/>
    </location>
</feature>
<name>A0ABD0JMQ1_9CAEN</name>
<sequence>MILPVELPCYPTVTPMSLTCSRYTLGGFDLGHLILIFIIVGCLVFAIYWFWIWPCDGDTEHRARVTSRAGNEGRVISLGEHENPGGRGVSGEGVVLYAMELEPGLVVLQDQDGELFRILQECDSVKHQGSTTSGLPPGTSFPVHYIPSYTRAHVQTRPSAPQLPLDDQRTVSCHVQEDWRPLCVQSGAGY</sequence>
<keyword evidence="1" id="KW-0472">Membrane</keyword>
<dbReference type="AlphaFoldDB" id="A0ABD0JMQ1"/>
<gene>
    <name evidence="2" type="ORF">BaRGS_00032596</name>
</gene>
<dbReference type="EMBL" id="JACVVK020000383">
    <property type="protein sequence ID" value="KAK7476172.1"/>
    <property type="molecule type" value="Genomic_DNA"/>
</dbReference>